<dbReference type="AlphaFoldDB" id="A0ABD1ZLL3"/>
<gene>
    <name evidence="2" type="ORF">R1flu_019904</name>
</gene>
<evidence type="ECO:0000256" key="1">
    <source>
        <dbReference type="SAM" id="SignalP"/>
    </source>
</evidence>
<protein>
    <recommendedName>
        <fullName evidence="4">Secreted protein</fullName>
    </recommendedName>
</protein>
<name>A0ABD1ZLL3_9MARC</name>
<reference evidence="2 3" key="1">
    <citation type="submission" date="2024-09" db="EMBL/GenBank/DDBJ databases">
        <title>Chromosome-scale assembly of Riccia fluitans.</title>
        <authorList>
            <person name="Paukszto L."/>
            <person name="Sawicki J."/>
            <person name="Karawczyk K."/>
            <person name="Piernik-Szablinska J."/>
            <person name="Szczecinska M."/>
            <person name="Mazdziarz M."/>
        </authorList>
    </citation>
    <scope>NUCLEOTIDE SEQUENCE [LARGE SCALE GENOMIC DNA]</scope>
    <source>
        <strain evidence="2">Rf_01</strain>
        <tissue evidence="2">Aerial parts of the thallus</tissue>
    </source>
</reference>
<keyword evidence="1" id="KW-0732">Signal</keyword>
<feature type="signal peptide" evidence="1">
    <location>
        <begin position="1"/>
        <end position="25"/>
    </location>
</feature>
<comment type="caution">
    <text evidence="2">The sequence shown here is derived from an EMBL/GenBank/DDBJ whole genome shotgun (WGS) entry which is preliminary data.</text>
</comment>
<organism evidence="2 3">
    <name type="scientific">Riccia fluitans</name>
    <dbReference type="NCBI Taxonomy" id="41844"/>
    <lineage>
        <taxon>Eukaryota</taxon>
        <taxon>Viridiplantae</taxon>
        <taxon>Streptophyta</taxon>
        <taxon>Embryophyta</taxon>
        <taxon>Marchantiophyta</taxon>
        <taxon>Marchantiopsida</taxon>
        <taxon>Marchantiidae</taxon>
        <taxon>Marchantiales</taxon>
        <taxon>Ricciaceae</taxon>
        <taxon>Riccia</taxon>
    </lineage>
</organism>
<feature type="chain" id="PRO_5044811832" description="Secreted protein" evidence="1">
    <location>
        <begin position="26"/>
        <end position="116"/>
    </location>
</feature>
<keyword evidence="3" id="KW-1185">Reference proteome</keyword>
<proteinExistence type="predicted"/>
<evidence type="ECO:0008006" key="4">
    <source>
        <dbReference type="Google" id="ProtNLM"/>
    </source>
</evidence>
<dbReference type="EMBL" id="JBHFFA010000001">
    <property type="protein sequence ID" value="KAL2651776.1"/>
    <property type="molecule type" value="Genomic_DNA"/>
</dbReference>
<evidence type="ECO:0000313" key="3">
    <source>
        <dbReference type="Proteomes" id="UP001605036"/>
    </source>
</evidence>
<sequence>MCCSGGEGCFAQAWLACFAVSLATGRDICECNIPCFGYMKYPGLESCQFLCFGRSQSQSPPPQKIHRNSWCSCTLCLCGFRFGDFLDPQVTSSSATITSEKEIKIAPVLQIASRES</sequence>
<dbReference type="Proteomes" id="UP001605036">
    <property type="component" value="Unassembled WGS sequence"/>
</dbReference>
<evidence type="ECO:0000313" key="2">
    <source>
        <dbReference type="EMBL" id="KAL2651776.1"/>
    </source>
</evidence>
<accession>A0ABD1ZLL3</accession>